<dbReference type="InterPro" id="IPR016032">
    <property type="entry name" value="Sig_transdc_resp-reg_C-effctor"/>
</dbReference>
<reference evidence="10 11" key="1">
    <citation type="submission" date="2017-07" db="EMBL/GenBank/DDBJ databases">
        <title>Leptospira spp. isolated from tropical soils.</title>
        <authorList>
            <person name="Thibeaux R."/>
            <person name="Iraola G."/>
            <person name="Ferres I."/>
            <person name="Bierque E."/>
            <person name="Girault D."/>
            <person name="Soupe-Gilbert M.-E."/>
            <person name="Picardeau M."/>
            <person name="Goarant C."/>
        </authorList>
    </citation>
    <scope>NUCLEOTIDE SEQUENCE [LARGE SCALE GENOMIC DNA]</scope>
    <source>
        <strain evidence="9 11">FH1-B-B1</strain>
        <strain evidence="8 10">FH1-B-C1</strain>
    </source>
</reference>
<dbReference type="CDD" id="cd17535">
    <property type="entry name" value="REC_NarL-like"/>
    <property type="match status" value="1"/>
</dbReference>
<dbReference type="GO" id="GO:0003677">
    <property type="term" value="F:DNA binding"/>
    <property type="evidence" value="ECO:0007669"/>
    <property type="project" value="UniProtKB-KW"/>
</dbReference>
<keyword evidence="4" id="KW-0804">Transcription</keyword>
<evidence type="ECO:0000313" key="10">
    <source>
        <dbReference type="Proteomes" id="UP000231962"/>
    </source>
</evidence>
<evidence type="ECO:0000256" key="5">
    <source>
        <dbReference type="PROSITE-ProRule" id="PRU00169"/>
    </source>
</evidence>
<evidence type="ECO:0000256" key="4">
    <source>
        <dbReference type="ARBA" id="ARBA00023163"/>
    </source>
</evidence>
<dbReference type="SMART" id="SM00448">
    <property type="entry name" value="REC"/>
    <property type="match status" value="1"/>
</dbReference>
<dbReference type="PRINTS" id="PR00038">
    <property type="entry name" value="HTHLUXR"/>
</dbReference>
<feature type="domain" description="Response regulatory" evidence="7">
    <location>
        <begin position="3"/>
        <end position="119"/>
    </location>
</feature>
<keyword evidence="2" id="KW-0805">Transcription regulation</keyword>
<evidence type="ECO:0000256" key="2">
    <source>
        <dbReference type="ARBA" id="ARBA00023015"/>
    </source>
</evidence>
<evidence type="ECO:0000256" key="3">
    <source>
        <dbReference type="ARBA" id="ARBA00023125"/>
    </source>
</evidence>
<evidence type="ECO:0000313" key="8">
    <source>
        <dbReference type="EMBL" id="PJZ69490.1"/>
    </source>
</evidence>
<keyword evidence="1 5" id="KW-0597">Phosphoprotein</keyword>
<dbReference type="Pfam" id="PF00196">
    <property type="entry name" value="GerE"/>
    <property type="match status" value="1"/>
</dbReference>
<proteinExistence type="predicted"/>
<gene>
    <name evidence="8" type="ORF">CH360_10810</name>
    <name evidence="9" type="ORF">CH373_18345</name>
</gene>
<dbReference type="SMART" id="SM00421">
    <property type="entry name" value="HTH_LUXR"/>
    <property type="match status" value="1"/>
</dbReference>
<dbReference type="GO" id="GO:0006355">
    <property type="term" value="P:regulation of DNA-templated transcription"/>
    <property type="evidence" value="ECO:0007669"/>
    <property type="project" value="InterPro"/>
</dbReference>
<feature type="domain" description="HTH luxR-type" evidence="6">
    <location>
        <begin position="142"/>
        <end position="207"/>
    </location>
</feature>
<dbReference type="SUPFAM" id="SSF46894">
    <property type="entry name" value="C-terminal effector domain of the bipartite response regulators"/>
    <property type="match status" value="1"/>
</dbReference>
<dbReference type="PROSITE" id="PS00622">
    <property type="entry name" value="HTH_LUXR_1"/>
    <property type="match status" value="1"/>
</dbReference>
<dbReference type="CDD" id="cd06170">
    <property type="entry name" value="LuxR_C_like"/>
    <property type="match status" value="1"/>
</dbReference>
<evidence type="ECO:0000313" key="11">
    <source>
        <dbReference type="Proteomes" id="UP000231990"/>
    </source>
</evidence>
<dbReference type="PANTHER" id="PTHR43214">
    <property type="entry name" value="TWO-COMPONENT RESPONSE REGULATOR"/>
    <property type="match status" value="1"/>
</dbReference>
<organism evidence="9 11">
    <name type="scientific">Leptospira perolatii</name>
    <dbReference type="NCBI Taxonomy" id="2023191"/>
    <lineage>
        <taxon>Bacteria</taxon>
        <taxon>Pseudomonadati</taxon>
        <taxon>Spirochaetota</taxon>
        <taxon>Spirochaetia</taxon>
        <taxon>Leptospirales</taxon>
        <taxon>Leptospiraceae</taxon>
        <taxon>Leptospira</taxon>
    </lineage>
</organism>
<dbReference type="GO" id="GO:0000160">
    <property type="term" value="P:phosphorelay signal transduction system"/>
    <property type="evidence" value="ECO:0007669"/>
    <property type="project" value="InterPro"/>
</dbReference>
<dbReference type="InterPro" id="IPR001789">
    <property type="entry name" value="Sig_transdc_resp-reg_receiver"/>
</dbReference>
<accession>A0A2M9ZI02</accession>
<dbReference type="InterPro" id="IPR011006">
    <property type="entry name" value="CheY-like_superfamily"/>
</dbReference>
<sequence length="210" mass="23824">MISIALADDHPLLREGLKKVLAKENDMEVVCEAENAEQMIEFVRNQEVQVAILDINLPGMSGLDALKILHTSSPNLRVLILSMYPEDRFAVRALKNGADGYMTKSSAAEELIHAIRSILSGRRYLSSTATELLVRELSKPADRLSHEILSEREMQIMLMLVRGKTVKEISKELNLSVNTVNTYRARILNKMNLRNTNELVRYAYDNRLIE</sequence>
<comment type="caution">
    <text evidence="9">The sequence shown here is derived from an EMBL/GenBank/DDBJ whole genome shotgun (WGS) entry which is preliminary data.</text>
</comment>
<dbReference type="OrthoDB" id="9759232at2"/>
<feature type="modified residue" description="4-aspartylphosphate" evidence="5">
    <location>
        <position position="54"/>
    </location>
</feature>
<dbReference type="RefSeq" id="WP_100714052.1">
    <property type="nucleotide sequence ID" value="NZ_NPDY01000009.1"/>
</dbReference>
<keyword evidence="10" id="KW-1185">Reference proteome</keyword>
<dbReference type="Proteomes" id="UP000231962">
    <property type="component" value="Unassembled WGS sequence"/>
</dbReference>
<dbReference type="EMBL" id="NPDY01000009">
    <property type="protein sequence ID" value="PJZ69490.1"/>
    <property type="molecule type" value="Genomic_DNA"/>
</dbReference>
<dbReference type="InterPro" id="IPR039420">
    <property type="entry name" value="WalR-like"/>
</dbReference>
<protein>
    <submittedName>
        <fullName evidence="9">DNA-binding response regulator</fullName>
    </submittedName>
</protein>
<evidence type="ECO:0000256" key="1">
    <source>
        <dbReference type="ARBA" id="ARBA00022553"/>
    </source>
</evidence>
<dbReference type="Pfam" id="PF00072">
    <property type="entry name" value="Response_reg"/>
    <property type="match status" value="1"/>
</dbReference>
<dbReference type="InterPro" id="IPR058245">
    <property type="entry name" value="NreC/VraR/RcsB-like_REC"/>
</dbReference>
<dbReference type="InterPro" id="IPR000792">
    <property type="entry name" value="Tscrpt_reg_LuxR_C"/>
</dbReference>
<dbReference type="PROSITE" id="PS50110">
    <property type="entry name" value="RESPONSE_REGULATORY"/>
    <property type="match status" value="1"/>
</dbReference>
<dbReference type="PANTHER" id="PTHR43214:SF41">
    <property type="entry name" value="NITRATE_NITRITE RESPONSE REGULATOR PROTEIN NARP"/>
    <property type="match status" value="1"/>
</dbReference>
<dbReference type="Proteomes" id="UP000231990">
    <property type="component" value="Unassembled WGS sequence"/>
</dbReference>
<evidence type="ECO:0000259" key="7">
    <source>
        <dbReference type="PROSITE" id="PS50110"/>
    </source>
</evidence>
<name>A0A2M9ZI02_9LEPT</name>
<dbReference type="AlphaFoldDB" id="A0A2M9ZI02"/>
<dbReference type="PROSITE" id="PS50043">
    <property type="entry name" value="HTH_LUXR_2"/>
    <property type="match status" value="1"/>
</dbReference>
<dbReference type="EMBL" id="NPDZ01000027">
    <property type="protein sequence ID" value="PJZ71662.1"/>
    <property type="molecule type" value="Genomic_DNA"/>
</dbReference>
<keyword evidence="3 9" id="KW-0238">DNA-binding</keyword>
<dbReference type="SUPFAM" id="SSF52172">
    <property type="entry name" value="CheY-like"/>
    <property type="match status" value="1"/>
</dbReference>
<evidence type="ECO:0000313" key="9">
    <source>
        <dbReference type="EMBL" id="PJZ71662.1"/>
    </source>
</evidence>
<evidence type="ECO:0000259" key="6">
    <source>
        <dbReference type="PROSITE" id="PS50043"/>
    </source>
</evidence>
<dbReference type="Gene3D" id="3.40.50.2300">
    <property type="match status" value="1"/>
</dbReference>